<accession>A0AAV6Y9D7</accession>
<feature type="domain" description="Glycosyltransferase N-terminal" evidence="5">
    <location>
        <begin position="7"/>
        <end position="136"/>
    </location>
</feature>
<dbReference type="EMBL" id="WHWC01000002">
    <property type="protein sequence ID" value="KAG8389047.1"/>
    <property type="molecule type" value="Genomic_DNA"/>
</dbReference>
<gene>
    <name evidence="6" type="ORF">BUALT_Bualt02G0188700</name>
</gene>
<dbReference type="FunFam" id="3.40.50.2000:FF:000103">
    <property type="entry name" value="Glycosyltransferase"/>
    <property type="match status" value="1"/>
</dbReference>
<proteinExistence type="inferred from homology"/>
<comment type="similarity">
    <text evidence="1">Belongs to the UDP-glycosyltransferase family.</text>
</comment>
<sequence>MEKRRESVVLFPFMAQGHIRPFLALAQLLDQKGYNVTFVNTPPNIKKLHKSLPPSSSIKLIGIPFNPSDHGLPPEAENTDSLSYNLICRFLAATPSLKLPFTNLLHQLIESQNGEKPLCVISDLFFGWAADVAHELGIFHAIFSSDGGFGMACYYSMWLNLPHKHTENVEFLLPDIPEAGKLHVSQVSPAMHQAGEHDSMTKFFWEYFPTLANSDMLLINTVEKIDKIGLMYLRRKLGIPVLAIVARGTNFDVRQENIVEKMELVMGESEKGKELRRKACEIKEIFRDATRDEETFKGSFVKAMEEFFNAARSSLPYIASMVGGGWTHTSDAQQRWTHTQPYPVDPPSPVYRPTVEPQSQILHPSPVPQSQGFYYGGDGASYGMSQGFYYGGDGASYLSDPLIPLEMLFGATEPTPPQNQRNISHVPINWDMNSPAPHEQEYVTQQDQPAPRNDGRRRSERVVNPTVCFTELQRRRQQ</sequence>
<organism evidence="6 7">
    <name type="scientific">Buddleja alternifolia</name>
    <dbReference type="NCBI Taxonomy" id="168488"/>
    <lineage>
        <taxon>Eukaryota</taxon>
        <taxon>Viridiplantae</taxon>
        <taxon>Streptophyta</taxon>
        <taxon>Embryophyta</taxon>
        <taxon>Tracheophyta</taxon>
        <taxon>Spermatophyta</taxon>
        <taxon>Magnoliopsida</taxon>
        <taxon>eudicotyledons</taxon>
        <taxon>Gunneridae</taxon>
        <taxon>Pentapetalae</taxon>
        <taxon>asterids</taxon>
        <taxon>lamiids</taxon>
        <taxon>Lamiales</taxon>
        <taxon>Scrophulariaceae</taxon>
        <taxon>Buddlejeae</taxon>
        <taxon>Buddleja</taxon>
    </lineage>
</organism>
<evidence type="ECO:0000313" key="6">
    <source>
        <dbReference type="EMBL" id="KAG8389047.1"/>
    </source>
</evidence>
<dbReference type="AlphaFoldDB" id="A0AAV6Y9D7"/>
<dbReference type="Proteomes" id="UP000826271">
    <property type="component" value="Unassembled WGS sequence"/>
</dbReference>
<evidence type="ECO:0000256" key="2">
    <source>
        <dbReference type="ARBA" id="ARBA00022676"/>
    </source>
</evidence>
<keyword evidence="7" id="KW-1185">Reference proteome</keyword>
<dbReference type="Pfam" id="PF26168">
    <property type="entry name" value="Glyco_transf_N"/>
    <property type="match status" value="1"/>
</dbReference>
<dbReference type="SUPFAM" id="SSF53756">
    <property type="entry name" value="UDP-Glycosyltransferase/glycogen phosphorylase"/>
    <property type="match status" value="1"/>
</dbReference>
<reference evidence="6" key="1">
    <citation type="submission" date="2019-10" db="EMBL/GenBank/DDBJ databases">
        <authorList>
            <person name="Zhang R."/>
            <person name="Pan Y."/>
            <person name="Wang J."/>
            <person name="Ma R."/>
            <person name="Yu S."/>
        </authorList>
    </citation>
    <scope>NUCLEOTIDE SEQUENCE</scope>
    <source>
        <strain evidence="6">LA-IB0</strain>
        <tissue evidence="6">Leaf</tissue>
    </source>
</reference>
<name>A0AAV6Y9D7_9LAMI</name>
<dbReference type="Gene3D" id="3.40.50.2000">
    <property type="entry name" value="Glycogen Phosphorylase B"/>
    <property type="match status" value="1"/>
</dbReference>
<evidence type="ECO:0000256" key="4">
    <source>
        <dbReference type="SAM" id="MobiDB-lite"/>
    </source>
</evidence>
<dbReference type="GO" id="GO:0080044">
    <property type="term" value="F:quercetin 7-O-glucosyltransferase activity"/>
    <property type="evidence" value="ECO:0007669"/>
    <property type="project" value="TreeGrafter"/>
</dbReference>
<comment type="caution">
    <text evidence="6">The sequence shown here is derived from an EMBL/GenBank/DDBJ whole genome shotgun (WGS) entry which is preliminary data.</text>
</comment>
<dbReference type="PANTHER" id="PTHR11926:SF1494">
    <property type="entry name" value="FLAVONOL 3-O-GLUCOSYLTRANSFERASE UGT76E12-RELATED"/>
    <property type="match status" value="1"/>
</dbReference>
<dbReference type="PANTHER" id="PTHR11926">
    <property type="entry name" value="GLUCOSYL/GLUCURONOSYL TRANSFERASES"/>
    <property type="match status" value="1"/>
</dbReference>
<evidence type="ECO:0000313" key="7">
    <source>
        <dbReference type="Proteomes" id="UP000826271"/>
    </source>
</evidence>
<dbReference type="GO" id="GO:0080043">
    <property type="term" value="F:quercetin 3-O-glucosyltransferase activity"/>
    <property type="evidence" value="ECO:0007669"/>
    <property type="project" value="TreeGrafter"/>
</dbReference>
<protein>
    <recommendedName>
        <fullName evidence="5">Glycosyltransferase N-terminal domain-containing protein</fullName>
    </recommendedName>
</protein>
<feature type="region of interest" description="Disordered" evidence="4">
    <location>
        <begin position="411"/>
        <end position="478"/>
    </location>
</feature>
<keyword evidence="2" id="KW-0328">Glycosyltransferase</keyword>
<dbReference type="InterPro" id="IPR058980">
    <property type="entry name" value="Glyco_transf_N"/>
</dbReference>
<evidence type="ECO:0000259" key="5">
    <source>
        <dbReference type="Pfam" id="PF26168"/>
    </source>
</evidence>
<evidence type="ECO:0000256" key="1">
    <source>
        <dbReference type="ARBA" id="ARBA00009995"/>
    </source>
</evidence>
<evidence type="ECO:0000256" key="3">
    <source>
        <dbReference type="ARBA" id="ARBA00022679"/>
    </source>
</evidence>
<keyword evidence="3" id="KW-0808">Transferase</keyword>